<keyword evidence="3" id="KW-1185">Reference proteome</keyword>
<evidence type="ECO:0000256" key="1">
    <source>
        <dbReference type="SAM" id="MobiDB-lite"/>
    </source>
</evidence>
<evidence type="ECO:0000313" key="3">
    <source>
        <dbReference type="Proteomes" id="UP001240250"/>
    </source>
</evidence>
<dbReference type="Proteomes" id="UP001240250">
    <property type="component" value="Unassembled WGS sequence"/>
</dbReference>
<dbReference type="RefSeq" id="WP_070320599.1">
    <property type="nucleotide sequence ID" value="NZ_JAUSVM010000001.1"/>
</dbReference>
<feature type="region of interest" description="Disordered" evidence="1">
    <location>
        <begin position="1"/>
        <end position="24"/>
    </location>
</feature>
<name>A0ABU0GIQ3_9CELL</name>
<proteinExistence type="predicted"/>
<accession>A0ABU0GIQ3</accession>
<evidence type="ECO:0000313" key="2">
    <source>
        <dbReference type="EMBL" id="MDQ0424943.1"/>
    </source>
</evidence>
<evidence type="ECO:0008006" key="4">
    <source>
        <dbReference type="Google" id="ProtNLM"/>
    </source>
</evidence>
<gene>
    <name evidence="2" type="ORF">JO380_001324</name>
</gene>
<organism evidence="2 3">
    <name type="scientific">Cellulomonas iranensis</name>
    <dbReference type="NCBI Taxonomy" id="76862"/>
    <lineage>
        <taxon>Bacteria</taxon>
        <taxon>Bacillati</taxon>
        <taxon>Actinomycetota</taxon>
        <taxon>Actinomycetes</taxon>
        <taxon>Micrococcales</taxon>
        <taxon>Cellulomonadaceae</taxon>
        <taxon>Cellulomonas</taxon>
    </lineage>
</organism>
<reference evidence="2 3" key="1">
    <citation type="submission" date="2023-07" db="EMBL/GenBank/DDBJ databases">
        <title>Sequencing the genomes of 1000 actinobacteria strains.</title>
        <authorList>
            <person name="Klenk H.-P."/>
        </authorList>
    </citation>
    <scope>NUCLEOTIDE SEQUENCE [LARGE SCALE GENOMIC DNA]</scope>
    <source>
        <strain evidence="2 3">DSM 14785</strain>
    </source>
</reference>
<comment type="caution">
    <text evidence="2">The sequence shown here is derived from an EMBL/GenBank/DDBJ whole genome shotgun (WGS) entry which is preliminary data.</text>
</comment>
<protein>
    <recommendedName>
        <fullName evidence="4">Thiamine-binding protein domain-containing protein</fullName>
    </recommendedName>
</protein>
<dbReference type="EMBL" id="JAUSVM010000001">
    <property type="protein sequence ID" value="MDQ0424943.1"/>
    <property type="molecule type" value="Genomic_DNA"/>
</dbReference>
<sequence>MTTPARLPRTPAQRPAAAAPAPRGPRAGFVLYVSLPEGDADDGTPRASAADIAETADLLRELASEALPGAESFAALSLVPGTTGDVRSIGERISHLRLLEPVEDDAPGTP</sequence>